<dbReference type="GO" id="GO:0004777">
    <property type="term" value="F:succinate-semialdehyde dehydrogenase (NAD+) activity"/>
    <property type="evidence" value="ECO:0007669"/>
    <property type="project" value="TreeGrafter"/>
</dbReference>
<dbReference type="InterPro" id="IPR015590">
    <property type="entry name" value="Aldehyde_DH_dom"/>
</dbReference>
<dbReference type="EMBL" id="SWCI01000025">
    <property type="protein sequence ID" value="TKB46015.1"/>
    <property type="molecule type" value="Genomic_DNA"/>
</dbReference>
<protein>
    <submittedName>
        <fullName evidence="6">NAD-dependent succinate-semialdehyde dehydrogenase</fullName>
    </submittedName>
</protein>
<proteinExistence type="inferred from homology"/>
<keyword evidence="7" id="KW-1185">Reference proteome</keyword>
<evidence type="ECO:0000256" key="2">
    <source>
        <dbReference type="ARBA" id="ARBA00023002"/>
    </source>
</evidence>
<evidence type="ECO:0000256" key="4">
    <source>
        <dbReference type="RuleBase" id="RU003345"/>
    </source>
</evidence>
<evidence type="ECO:0000256" key="1">
    <source>
        <dbReference type="ARBA" id="ARBA00009986"/>
    </source>
</evidence>
<dbReference type="InterPro" id="IPR016161">
    <property type="entry name" value="Ald_DH/histidinol_DH"/>
</dbReference>
<feature type="domain" description="Aldehyde dehydrogenase" evidence="5">
    <location>
        <begin position="17"/>
        <end position="475"/>
    </location>
</feature>
<dbReference type="Gene3D" id="3.40.605.10">
    <property type="entry name" value="Aldehyde Dehydrogenase, Chain A, domain 1"/>
    <property type="match status" value="1"/>
</dbReference>
<keyword evidence="2 4" id="KW-0560">Oxidoreductase</keyword>
<dbReference type="AlphaFoldDB" id="A0A4V5NUD4"/>
<dbReference type="InterPro" id="IPR029510">
    <property type="entry name" value="Ald_DH_CS_GLU"/>
</dbReference>
<dbReference type="InterPro" id="IPR016160">
    <property type="entry name" value="Ald_DH_CS_CYS"/>
</dbReference>
<sequence>MERNMTQHYRALIGGEWQQGRRGSFAVDDPATAQVVAMVADVDVSQVDLAIEAADRAFDRWRRLSAQERCDLVLLWHNRLQENRQRLAELITLESGKPMAESLGEVEYGASYLKWYAQQGVRANGQTLPALPGGRRPMTVKQPVGVVGVITPWNFPLAMIARKVAPALAAGCAVVIKPAAETPLTALLMAELAQEAGIPDGVINLVPGSDAAVIGHRLCTHPKVRKLSFTGSTSVGRLLMAQSAERVQKLSLELGGNAPFLVFDDANLEGAVSGLMASKFRNSGQTCVCANRILVQRGIYDDVIARLKARMAALTLGPGALPGTDLGPLISDRALTRVEALVRDAVASGARLTMGGSRSPKGERFYLPTLLESVTEDNPIWTQEIFGPVVAVTQFDTEEEGVRLANSSEAGLASYLYSDNLPRAVRVAEALEYGMVGINEGIISSAVAPFGGIKSSGLGREGGQEGLEEYLETKYLCLGGIG</sequence>
<feature type="active site" evidence="3">
    <location>
        <position position="253"/>
    </location>
</feature>
<dbReference type="PROSITE" id="PS00070">
    <property type="entry name" value="ALDEHYDE_DEHYDR_CYS"/>
    <property type="match status" value="1"/>
</dbReference>
<evidence type="ECO:0000259" key="5">
    <source>
        <dbReference type="Pfam" id="PF00171"/>
    </source>
</evidence>
<name>A0A4V5NUD4_9GAMM</name>
<dbReference type="InterPro" id="IPR050740">
    <property type="entry name" value="Aldehyde_DH_Superfamily"/>
</dbReference>
<comment type="caution">
    <text evidence="6">The sequence shown here is derived from an EMBL/GenBank/DDBJ whole genome shotgun (WGS) entry which is preliminary data.</text>
</comment>
<dbReference type="PANTHER" id="PTHR43353:SF5">
    <property type="entry name" value="SUCCINATE-SEMIALDEHYDE DEHYDROGENASE, MITOCHONDRIAL"/>
    <property type="match status" value="1"/>
</dbReference>
<dbReference type="Gene3D" id="3.40.309.10">
    <property type="entry name" value="Aldehyde Dehydrogenase, Chain A, domain 2"/>
    <property type="match status" value="1"/>
</dbReference>
<evidence type="ECO:0000256" key="3">
    <source>
        <dbReference type="PROSITE-ProRule" id="PRU10007"/>
    </source>
</evidence>
<dbReference type="FunFam" id="3.40.309.10:FF:000004">
    <property type="entry name" value="Succinate-semialdehyde dehydrogenase I"/>
    <property type="match status" value="1"/>
</dbReference>
<dbReference type="SUPFAM" id="SSF53720">
    <property type="entry name" value="ALDH-like"/>
    <property type="match status" value="1"/>
</dbReference>
<dbReference type="Pfam" id="PF00171">
    <property type="entry name" value="Aldedh"/>
    <property type="match status" value="1"/>
</dbReference>
<dbReference type="PANTHER" id="PTHR43353">
    <property type="entry name" value="SUCCINATE-SEMIALDEHYDE DEHYDROGENASE, MITOCHONDRIAL"/>
    <property type="match status" value="1"/>
</dbReference>
<dbReference type="PROSITE" id="PS00687">
    <property type="entry name" value="ALDEHYDE_DEHYDR_GLU"/>
    <property type="match status" value="1"/>
</dbReference>
<dbReference type="FunFam" id="3.40.605.10:FF:000026">
    <property type="entry name" value="Aldehyde dehydrogenase, putative"/>
    <property type="match status" value="1"/>
</dbReference>
<accession>A0A4V5NUD4</accession>
<dbReference type="Proteomes" id="UP000305674">
    <property type="component" value="Unassembled WGS sequence"/>
</dbReference>
<reference evidence="6 7" key="1">
    <citation type="submission" date="2019-04" db="EMBL/GenBank/DDBJ databases">
        <authorList>
            <person name="Hwang J.C."/>
        </authorList>
    </citation>
    <scope>NUCLEOTIDE SEQUENCE [LARGE SCALE GENOMIC DNA]</scope>
    <source>
        <strain evidence="6 7">IMCC35001</strain>
    </source>
</reference>
<dbReference type="InterPro" id="IPR016163">
    <property type="entry name" value="Ald_DH_C"/>
</dbReference>
<dbReference type="FunFam" id="3.40.605.10:FF:000005">
    <property type="entry name" value="Succinate-semialdehyde dehydrogenase I"/>
    <property type="match status" value="1"/>
</dbReference>
<dbReference type="GO" id="GO:0009450">
    <property type="term" value="P:gamma-aminobutyric acid catabolic process"/>
    <property type="evidence" value="ECO:0007669"/>
    <property type="project" value="TreeGrafter"/>
</dbReference>
<dbReference type="OrthoDB" id="9812625at2"/>
<dbReference type="InterPro" id="IPR016162">
    <property type="entry name" value="Ald_DH_N"/>
</dbReference>
<comment type="similarity">
    <text evidence="1 4">Belongs to the aldehyde dehydrogenase family.</text>
</comment>
<evidence type="ECO:0000313" key="6">
    <source>
        <dbReference type="EMBL" id="TKB46015.1"/>
    </source>
</evidence>
<gene>
    <name evidence="6" type="ORF">FCL40_18240</name>
</gene>
<organism evidence="6 7">
    <name type="scientific">Ferrimonas sediminicola</name>
    <dbReference type="NCBI Taxonomy" id="2569538"/>
    <lineage>
        <taxon>Bacteria</taxon>
        <taxon>Pseudomonadati</taxon>
        <taxon>Pseudomonadota</taxon>
        <taxon>Gammaproteobacteria</taxon>
        <taxon>Alteromonadales</taxon>
        <taxon>Ferrimonadaceae</taxon>
        <taxon>Ferrimonas</taxon>
    </lineage>
</organism>
<evidence type="ECO:0000313" key="7">
    <source>
        <dbReference type="Proteomes" id="UP000305674"/>
    </source>
</evidence>
<dbReference type="CDD" id="cd07103">
    <property type="entry name" value="ALDH_F5_SSADH_GabD"/>
    <property type="match status" value="1"/>
</dbReference>